<accession>A0A0F9GA09</accession>
<feature type="non-terminal residue" evidence="2">
    <location>
        <position position="1"/>
    </location>
</feature>
<protein>
    <submittedName>
        <fullName evidence="2">Uncharacterized protein</fullName>
    </submittedName>
</protein>
<dbReference type="EMBL" id="LAZR01020880">
    <property type="protein sequence ID" value="KKL87266.1"/>
    <property type="molecule type" value="Genomic_DNA"/>
</dbReference>
<name>A0A0F9GA09_9ZZZZ</name>
<evidence type="ECO:0000256" key="1">
    <source>
        <dbReference type="SAM" id="MobiDB-lite"/>
    </source>
</evidence>
<proteinExistence type="predicted"/>
<gene>
    <name evidence="2" type="ORF">LCGC14_1936420</name>
</gene>
<reference evidence="2" key="1">
    <citation type="journal article" date="2015" name="Nature">
        <title>Complex archaea that bridge the gap between prokaryotes and eukaryotes.</title>
        <authorList>
            <person name="Spang A."/>
            <person name="Saw J.H."/>
            <person name="Jorgensen S.L."/>
            <person name="Zaremba-Niedzwiedzka K."/>
            <person name="Martijn J."/>
            <person name="Lind A.E."/>
            <person name="van Eijk R."/>
            <person name="Schleper C."/>
            <person name="Guy L."/>
            <person name="Ettema T.J."/>
        </authorList>
    </citation>
    <scope>NUCLEOTIDE SEQUENCE</scope>
</reference>
<feature type="region of interest" description="Disordered" evidence="1">
    <location>
        <begin position="418"/>
        <end position="452"/>
    </location>
</feature>
<dbReference type="Pfam" id="PF16510">
    <property type="entry name" value="P22_portal"/>
    <property type="match status" value="1"/>
</dbReference>
<evidence type="ECO:0000313" key="2">
    <source>
        <dbReference type="EMBL" id="KKL87266.1"/>
    </source>
</evidence>
<dbReference type="InterPro" id="IPR032427">
    <property type="entry name" value="P22_portal"/>
</dbReference>
<dbReference type="AlphaFoldDB" id="A0A0F9GA09"/>
<sequence>FRRIRTMITPVTTLDGLKSPHKANVPVDEIPTFRIYFRDHSVNTTSKPITMGNPSSNWSYVVPVGKKLYPRHRCIVATEHLILYDGPNPYWHGLFPVVKLTLDPWPWLLLGLSLAHDLLPGQDAINKTVNDMLSVLNQSANRGAAFDKNAVPDSVFRAFDSRKPGFKLKTNPVFGDAFKMIDPAQMPPWALEFLSMMMQEFDNVAGVANLQALLRLRQSPSAETIEKYWEALTPEIRIEGRLLEAAIRELADMVKCNFFQFYSAKRRILLLGDSGSTLEDLDYDPDTLIPDLAPGDEGYTPELDGSKHSRDDRARFFMHQFAFFVAPNSLLALNASQRKMMYMQLARMGYMDFWSLMEMLEIPNVGSPFPVPLPTGEMEMGLDPQTGMPGNVPQMEVRVPMTITERLIAQQALGITMTASPAGRKASGQKSPKLETKKDAQGAPRTTITESR</sequence>
<organism evidence="2">
    <name type="scientific">marine sediment metagenome</name>
    <dbReference type="NCBI Taxonomy" id="412755"/>
    <lineage>
        <taxon>unclassified sequences</taxon>
        <taxon>metagenomes</taxon>
        <taxon>ecological metagenomes</taxon>
    </lineage>
</organism>
<comment type="caution">
    <text evidence="2">The sequence shown here is derived from an EMBL/GenBank/DDBJ whole genome shotgun (WGS) entry which is preliminary data.</text>
</comment>